<evidence type="ECO:0000256" key="5">
    <source>
        <dbReference type="ARBA" id="ARBA00022833"/>
    </source>
</evidence>
<feature type="compositionally biased region" description="Low complexity" evidence="9">
    <location>
        <begin position="572"/>
        <end position="584"/>
    </location>
</feature>
<feature type="domain" description="BRCT" evidence="11">
    <location>
        <begin position="1119"/>
        <end position="1216"/>
    </location>
</feature>
<dbReference type="PANTHER" id="PTHR13763">
    <property type="entry name" value="BREAST CANCER TYPE 1 SUSCEPTIBILITY PROTEIN BRCA1"/>
    <property type="match status" value="1"/>
</dbReference>
<feature type="compositionally biased region" description="Basic and acidic residues" evidence="9">
    <location>
        <begin position="323"/>
        <end position="335"/>
    </location>
</feature>
<keyword evidence="6" id="KW-0234">DNA repair</keyword>
<evidence type="ECO:0000313" key="12">
    <source>
        <dbReference type="Proteomes" id="UP001652626"/>
    </source>
</evidence>
<proteinExistence type="predicted"/>
<dbReference type="Proteomes" id="UP001652626">
    <property type="component" value="Chromosome 10"/>
</dbReference>
<feature type="region of interest" description="Disordered" evidence="9">
    <location>
        <begin position="184"/>
        <end position="256"/>
    </location>
</feature>
<protein>
    <submittedName>
        <fullName evidence="13">Breast cancer type 1 susceptibility protein homolog isoform X1</fullName>
    </submittedName>
</protein>
<feature type="region of interest" description="Disordered" evidence="9">
    <location>
        <begin position="728"/>
        <end position="770"/>
    </location>
</feature>
<keyword evidence="4 8" id="KW-0863">Zinc-finger</keyword>
<keyword evidence="7" id="KW-0539">Nucleus</keyword>
<dbReference type="SMART" id="SM00292">
    <property type="entry name" value="BRCT"/>
    <property type="match status" value="2"/>
</dbReference>
<dbReference type="GeneID" id="113394575"/>
<dbReference type="GO" id="GO:0070531">
    <property type="term" value="C:BRCA1-A complex"/>
    <property type="evidence" value="ECO:0007669"/>
    <property type="project" value="TreeGrafter"/>
</dbReference>
<dbReference type="SUPFAM" id="SSF57850">
    <property type="entry name" value="RING/U-box"/>
    <property type="match status" value="1"/>
</dbReference>
<evidence type="ECO:0000256" key="9">
    <source>
        <dbReference type="SAM" id="MobiDB-lite"/>
    </source>
</evidence>
<evidence type="ECO:0000256" key="4">
    <source>
        <dbReference type="ARBA" id="ARBA00022771"/>
    </source>
</evidence>
<evidence type="ECO:0000256" key="7">
    <source>
        <dbReference type="ARBA" id="ARBA00023242"/>
    </source>
</evidence>
<dbReference type="PANTHER" id="PTHR13763:SF0">
    <property type="entry name" value="BREAST CANCER TYPE 1 SUSCEPTIBILITY PROTEIN"/>
    <property type="match status" value="1"/>
</dbReference>
<feature type="compositionally biased region" description="Polar residues" evidence="9">
    <location>
        <begin position="728"/>
        <end position="744"/>
    </location>
</feature>
<keyword evidence="5" id="KW-0862">Zinc</keyword>
<comment type="subcellular location">
    <subcellularLocation>
        <location evidence="1">Nucleus</location>
    </subcellularLocation>
</comment>
<dbReference type="Gene3D" id="3.30.40.10">
    <property type="entry name" value="Zinc/RING finger domain, C3HC4 (zinc finger)"/>
    <property type="match status" value="1"/>
</dbReference>
<dbReference type="GO" id="GO:0045944">
    <property type="term" value="P:positive regulation of transcription by RNA polymerase II"/>
    <property type="evidence" value="ECO:0007669"/>
    <property type="project" value="TreeGrafter"/>
</dbReference>
<evidence type="ECO:0000256" key="3">
    <source>
        <dbReference type="ARBA" id="ARBA00022763"/>
    </source>
</evidence>
<feature type="domain" description="RING-type" evidence="10">
    <location>
        <begin position="24"/>
        <end position="58"/>
    </location>
</feature>
<evidence type="ECO:0000259" key="11">
    <source>
        <dbReference type="PROSITE" id="PS50172"/>
    </source>
</evidence>
<evidence type="ECO:0000256" key="6">
    <source>
        <dbReference type="ARBA" id="ARBA00023204"/>
    </source>
</evidence>
<dbReference type="PROSITE" id="PS50089">
    <property type="entry name" value="ZF_RING_2"/>
    <property type="match status" value="1"/>
</dbReference>
<dbReference type="Gene3D" id="3.40.50.10190">
    <property type="entry name" value="BRCT domain"/>
    <property type="match status" value="2"/>
</dbReference>
<evidence type="ECO:0000259" key="10">
    <source>
        <dbReference type="PROSITE" id="PS50089"/>
    </source>
</evidence>
<dbReference type="AlphaFoldDB" id="A0A8B8HSE3"/>
<feature type="region of interest" description="Disordered" evidence="9">
    <location>
        <begin position="310"/>
        <end position="369"/>
    </location>
</feature>
<dbReference type="InterPro" id="IPR001841">
    <property type="entry name" value="Znf_RING"/>
</dbReference>
<dbReference type="GO" id="GO:0004842">
    <property type="term" value="F:ubiquitin-protein transferase activity"/>
    <property type="evidence" value="ECO:0007669"/>
    <property type="project" value="TreeGrafter"/>
</dbReference>
<feature type="compositionally biased region" description="Basic and acidic residues" evidence="9">
    <location>
        <begin position="749"/>
        <end position="768"/>
    </location>
</feature>
<dbReference type="GO" id="GO:0008270">
    <property type="term" value="F:zinc ion binding"/>
    <property type="evidence" value="ECO:0007669"/>
    <property type="project" value="UniProtKB-KW"/>
</dbReference>
<evidence type="ECO:0000313" key="13">
    <source>
        <dbReference type="RefSeq" id="XP_026487764.2"/>
    </source>
</evidence>
<evidence type="ECO:0000256" key="8">
    <source>
        <dbReference type="PROSITE-ProRule" id="PRU00175"/>
    </source>
</evidence>
<accession>A0A8B8HSE3</accession>
<dbReference type="RefSeq" id="XP_026487764.2">
    <property type="nucleotide sequence ID" value="XM_026631979.2"/>
</dbReference>
<gene>
    <name evidence="13" type="primary">LOC113394575</name>
</gene>
<dbReference type="InterPro" id="IPR001357">
    <property type="entry name" value="BRCT_dom"/>
</dbReference>
<dbReference type="Pfam" id="PF16589">
    <property type="entry name" value="BRCT_2"/>
    <property type="match status" value="1"/>
</dbReference>
<dbReference type="SUPFAM" id="SSF52113">
    <property type="entry name" value="BRCT domain"/>
    <property type="match status" value="2"/>
</dbReference>
<keyword evidence="2" id="KW-0677">Repeat</keyword>
<dbReference type="GO" id="GO:0031436">
    <property type="term" value="C:BRCA1-BARD1 complex"/>
    <property type="evidence" value="ECO:0007669"/>
    <property type="project" value="TreeGrafter"/>
</dbReference>
<feature type="domain" description="BRCT" evidence="11">
    <location>
        <begin position="1007"/>
        <end position="1104"/>
    </location>
</feature>
<feature type="compositionally biased region" description="Basic and acidic residues" evidence="9">
    <location>
        <begin position="211"/>
        <end position="228"/>
    </location>
</feature>
<dbReference type="PROSITE" id="PS50172">
    <property type="entry name" value="BRCT"/>
    <property type="match status" value="2"/>
</dbReference>
<sequence length="1239" mass="139398">MIFKNLDVTKLSRLSSQQVDHVTCIECCKYYVIPTTATCGHTLCHSCWRGRRTCPFCKVQVEKKNLKLNLPLQTLKDHVQLLANAFEELFNIKLDEFSLDPPIDKESEDSNKHVKEWLASSQNHFSAPVTDSQQSIIGQSIEQVTSNILIHSEKKGNPKSVDVVHVPPLQVDWDKIEEMPEIANTNKNVQNPVGPMDIEPFDFIDDDDDKDYSTENPRRSSRNKENKHNHSNKAFTEIKSDNNSGKGLNLDSDIKSHKLGKNWNNVKRMKKEFSKLNKKNRNKLNVSIEMCKKTQTIANKAVAPNSQHNILYDIDDNTPESNLNDKENSKHKNTIEEVMEENSTESNKQKDEDITDSHSNKTRPSNKEQICVNVKDKPAETELITNIMCKDNVNNQTVESQKVCFFKKSALNKMETLGEKNIDIGPNENSNAISVNNDDIEITIKIGNTLTNICIKKKDNDVQFKINSEREIQTSPENVNAHKNVVLIGNPIMDSKSQNTNIIEGMQIDHVHDDINNIKCNASKIQILEKSTSTKKNTASADTATGNFEITESVERELTDILDNAQCLNDQNKNSSSNSASVNNGQTKIHQPTTTPKVLQGIPEDMEYLNDLDIFDGESVKEGKVQSLKASKNTPSAILMPTVKSNIMKSLKDKRERELPCSDDIPSKKKIKLTHESTNIDDKPMDTVTCDQNKTLDQDSENINYDAIMSQVFANIDADMGHISKTTLPKQATQNSNSNKSKIAQTGDILHRTQDKNDNKHNNKDITKEYANQKYSENVFSMIEKDISDSELLVSSKTMTSTQIHNEREDSVKAVIVDNIKSFSQESDIEVVELSTPLHDDDSDKSIVEETPQKSTSLLKNKSKNEITLVSNTQQLLLKDNKKPMKQLHKTLSNVNRDTEDPVNVLSLSDTLGDTTKTSKNVTVVETVQPRPTMETPLTITKFVDQIKHKSTPMARKSLNFNSQNAEDDPEQTLCPSSFVAAKTTQEKEFMQRAFEQTQNSPIQSLETGKNFKRPVKLCVGGSCLSSSEHANLKLLCLRRNWTFVDKYCKELTHLVVGVDEENKSQRSVKYMCALAGAKWIVSYEWVEKCLQTNSIVDEEPFEALDGTGEPGPRRSRVARLKLFEGITFYCMPPFTVLDVDTLKDILESAGGRVASSPRDVRAAAGPALLLAEPERTQDDKFTYLAMELSIVPVNYEWVLNCLGSYTLGSIYELLLCPASLIPPVTSNWPPELISRDYE</sequence>
<dbReference type="CDD" id="cd16449">
    <property type="entry name" value="RING-HC"/>
    <property type="match status" value="1"/>
</dbReference>
<feature type="compositionally biased region" description="Acidic residues" evidence="9">
    <location>
        <begin position="199"/>
        <end position="210"/>
    </location>
</feature>
<reference evidence="13" key="1">
    <citation type="submission" date="2025-08" db="UniProtKB">
        <authorList>
            <consortium name="RefSeq"/>
        </authorList>
    </citation>
    <scope>IDENTIFICATION</scope>
    <source>
        <tissue evidence="13">Whole body</tissue>
    </source>
</reference>
<feature type="compositionally biased region" description="Polar residues" evidence="9">
    <location>
        <begin position="585"/>
        <end position="597"/>
    </location>
</feature>
<dbReference type="InterPro" id="IPR031099">
    <property type="entry name" value="BRCA1-associated"/>
</dbReference>
<dbReference type="InterPro" id="IPR036420">
    <property type="entry name" value="BRCT_dom_sf"/>
</dbReference>
<evidence type="ECO:0000256" key="1">
    <source>
        <dbReference type="ARBA" id="ARBA00004123"/>
    </source>
</evidence>
<dbReference type="OMA" id="KWIVSYK"/>
<dbReference type="InterPro" id="IPR013083">
    <property type="entry name" value="Znf_RING/FYVE/PHD"/>
</dbReference>
<keyword evidence="4 8" id="KW-0479">Metal-binding</keyword>
<feature type="region of interest" description="Disordered" evidence="9">
    <location>
        <begin position="569"/>
        <end position="597"/>
    </location>
</feature>
<keyword evidence="3" id="KW-0227">DNA damage</keyword>
<evidence type="ECO:0000256" key="2">
    <source>
        <dbReference type="ARBA" id="ARBA00022737"/>
    </source>
</evidence>
<dbReference type="OrthoDB" id="6105938at2759"/>
<name>A0A8B8HSE3_VANTA</name>
<dbReference type="GO" id="GO:0000724">
    <property type="term" value="P:double-strand break repair via homologous recombination"/>
    <property type="evidence" value="ECO:0007669"/>
    <property type="project" value="TreeGrafter"/>
</dbReference>
<organism evidence="12 13">
    <name type="scientific">Vanessa tameamea</name>
    <name type="common">Kamehameha butterfly</name>
    <dbReference type="NCBI Taxonomy" id="334116"/>
    <lineage>
        <taxon>Eukaryota</taxon>
        <taxon>Metazoa</taxon>
        <taxon>Ecdysozoa</taxon>
        <taxon>Arthropoda</taxon>
        <taxon>Hexapoda</taxon>
        <taxon>Insecta</taxon>
        <taxon>Pterygota</taxon>
        <taxon>Neoptera</taxon>
        <taxon>Endopterygota</taxon>
        <taxon>Lepidoptera</taxon>
        <taxon>Glossata</taxon>
        <taxon>Ditrysia</taxon>
        <taxon>Papilionoidea</taxon>
        <taxon>Nymphalidae</taxon>
        <taxon>Nymphalinae</taxon>
        <taxon>Vanessa</taxon>
    </lineage>
</organism>
<keyword evidence="12" id="KW-1185">Reference proteome</keyword>
<feature type="compositionally biased region" description="Basic and acidic residues" evidence="9">
    <location>
        <begin position="347"/>
        <end position="359"/>
    </location>
</feature>